<protein>
    <submittedName>
        <fullName evidence="1">Arabinose operon protein AraL</fullName>
    </submittedName>
</protein>
<dbReference type="InterPro" id="IPR006357">
    <property type="entry name" value="HAD-SF_hydro_IIA"/>
</dbReference>
<dbReference type="Pfam" id="PF13242">
    <property type="entry name" value="Hydrolase_like"/>
    <property type="match status" value="1"/>
</dbReference>
<dbReference type="SUPFAM" id="SSF56784">
    <property type="entry name" value="HAD-like"/>
    <property type="match status" value="1"/>
</dbReference>
<dbReference type="PANTHER" id="PTHR19288:SF46">
    <property type="entry name" value="HALOACID DEHALOGENASE-LIKE HYDROLASE DOMAIN-CONTAINING PROTEIN 2"/>
    <property type="match status" value="1"/>
</dbReference>
<dbReference type="Pfam" id="PF13344">
    <property type="entry name" value="Hydrolase_6"/>
    <property type="match status" value="1"/>
</dbReference>
<dbReference type="InterPro" id="IPR023214">
    <property type="entry name" value="HAD_sf"/>
</dbReference>
<keyword evidence="2" id="KW-1185">Reference proteome</keyword>
<gene>
    <name evidence="1" type="ORF">C450_11988</name>
</gene>
<organism evidence="1 2">
    <name type="scientific">Halococcus salifodinae DSM 8989</name>
    <dbReference type="NCBI Taxonomy" id="1227456"/>
    <lineage>
        <taxon>Archaea</taxon>
        <taxon>Methanobacteriati</taxon>
        <taxon>Methanobacteriota</taxon>
        <taxon>Stenosarchaea group</taxon>
        <taxon>Halobacteria</taxon>
        <taxon>Halobacteriales</taxon>
        <taxon>Halococcaceae</taxon>
        <taxon>Halococcus</taxon>
    </lineage>
</organism>
<proteinExistence type="predicted"/>
<dbReference type="NCBIfam" id="TIGR01460">
    <property type="entry name" value="HAD-SF-IIA"/>
    <property type="match status" value="1"/>
</dbReference>
<dbReference type="PATRIC" id="fig|1227456.3.peg.2431"/>
<dbReference type="GO" id="GO:0005737">
    <property type="term" value="C:cytoplasm"/>
    <property type="evidence" value="ECO:0007669"/>
    <property type="project" value="TreeGrafter"/>
</dbReference>
<evidence type="ECO:0000313" key="2">
    <source>
        <dbReference type="Proteomes" id="UP000011625"/>
    </source>
</evidence>
<dbReference type="InterPro" id="IPR036412">
    <property type="entry name" value="HAD-like_sf"/>
</dbReference>
<dbReference type="AlphaFoldDB" id="M0N4E7"/>
<dbReference type="PANTHER" id="PTHR19288">
    <property type="entry name" value="4-NITROPHENYLPHOSPHATASE-RELATED"/>
    <property type="match status" value="1"/>
</dbReference>
<dbReference type="PIRSF" id="PIRSF000915">
    <property type="entry name" value="PGP-type_phosphatase"/>
    <property type="match status" value="1"/>
</dbReference>
<name>M0N4E7_9EURY</name>
<dbReference type="GO" id="GO:0016791">
    <property type="term" value="F:phosphatase activity"/>
    <property type="evidence" value="ECO:0007669"/>
    <property type="project" value="TreeGrafter"/>
</dbReference>
<comment type="caution">
    <text evidence="1">The sequence shown here is derived from an EMBL/GenBank/DDBJ whole genome shotgun (WGS) entry which is preliminary data.</text>
</comment>
<dbReference type="RefSeq" id="WP_005043616.1">
    <property type="nucleotide sequence ID" value="NZ_AOME01000060.1"/>
</dbReference>
<sequence>MATRGAIVDLDGTVYRGDTPLVGAREGLELLHDTGHEVCFVSNNPAKSPTEFAARLIEMDVPVDAEAVVSAASVTASTLERTHPDADLFVIGSPGLRSVLTAAGFRLTDDPAACDVLVVSYDRGFEYDDMTDGLRAIEAGAAFVGTDPDRTIPTGDGRAVPGSGAIIDAIAGVVDRDPDWIAGKPAARMAETALDRLDSPPGECLVIGDRLDTDIAMGKRHGMETVLVLTGVTDRETFAASDITPDHVIDGLGDIGSVLATIDDN</sequence>
<evidence type="ECO:0000313" key="1">
    <source>
        <dbReference type="EMBL" id="EMA51979.1"/>
    </source>
</evidence>
<dbReference type="STRING" id="1227456.C450_11988"/>
<dbReference type="Gene3D" id="3.40.50.1000">
    <property type="entry name" value="HAD superfamily/HAD-like"/>
    <property type="match status" value="2"/>
</dbReference>
<accession>M0N4E7</accession>
<reference evidence="1 2" key="1">
    <citation type="journal article" date="2014" name="PLoS Genet.">
        <title>Phylogenetically driven sequencing of extremely halophilic archaea reveals strategies for static and dynamic osmo-response.</title>
        <authorList>
            <person name="Becker E.A."/>
            <person name="Seitzer P.M."/>
            <person name="Tritt A."/>
            <person name="Larsen D."/>
            <person name="Krusor M."/>
            <person name="Yao A.I."/>
            <person name="Wu D."/>
            <person name="Madern D."/>
            <person name="Eisen J.A."/>
            <person name="Darling A.E."/>
            <person name="Facciotti M.T."/>
        </authorList>
    </citation>
    <scope>NUCLEOTIDE SEQUENCE [LARGE SCALE GENOMIC DNA]</scope>
    <source>
        <strain evidence="1 2">DSM 8989</strain>
    </source>
</reference>
<dbReference type="OrthoDB" id="25155at2157"/>
<dbReference type="EMBL" id="AOME01000060">
    <property type="protein sequence ID" value="EMA51979.1"/>
    <property type="molecule type" value="Genomic_DNA"/>
</dbReference>
<dbReference type="Proteomes" id="UP000011625">
    <property type="component" value="Unassembled WGS sequence"/>
</dbReference>